<keyword evidence="2" id="KW-0812">Transmembrane</keyword>
<evidence type="ECO:0000259" key="3">
    <source>
        <dbReference type="Pfam" id="PF00085"/>
    </source>
</evidence>
<dbReference type="Pfam" id="PF00085">
    <property type="entry name" value="Thioredoxin"/>
    <property type="match status" value="1"/>
</dbReference>
<comment type="caution">
    <text evidence="4">The sequence shown here is derived from an EMBL/GenBank/DDBJ whole genome shotgun (WGS) entry which is preliminary data.</text>
</comment>
<evidence type="ECO:0000256" key="1">
    <source>
        <dbReference type="SAM" id="MobiDB-lite"/>
    </source>
</evidence>
<feature type="compositionally biased region" description="Acidic residues" evidence="1">
    <location>
        <begin position="171"/>
        <end position="183"/>
    </location>
</feature>
<keyword evidence="2" id="KW-0472">Membrane</keyword>
<proteinExistence type="predicted"/>
<protein>
    <recommendedName>
        <fullName evidence="3">Thioredoxin domain-containing protein</fullName>
    </recommendedName>
</protein>
<feature type="transmembrane region" description="Helical" evidence="2">
    <location>
        <begin position="34"/>
        <end position="54"/>
    </location>
</feature>
<reference evidence="4" key="1">
    <citation type="submission" date="2021-07" db="EMBL/GenBank/DDBJ databases">
        <title>Draft genome of Mortierella alpina, strain LL118, isolated from an aspen leaf litter sample.</title>
        <authorList>
            <person name="Yang S."/>
            <person name="Vinatzer B.A."/>
        </authorList>
    </citation>
    <scope>NUCLEOTIDE SEQUENCE</scope>
    <source>
        <strain evidence="4">LL118</strain>
    </source>
</reference>
<name>A0A9P7ZZ69_MORAP</name>
<dbReference type="InterPro" id="IPR036249">
    <property type="entry name" value="Thioredoxin-like_sf"/>
</dbReference>
<feature type="transmembrane region" description="Helical" evidence="2">
    <location>
        <begin position="98"/>
        <end position="117"/>
    </location>
</feature>
<feature type="transmembrane region" description="Helical" evidence="2">
    <location>
        <begin position="66"/>
        <end position="86"/>
    </location>
</feature>
<feature type="region of interest" description="Disordered" evidence="1">
    <location>
        <begin position="142"/>
        <end position="191"/>
    </location>
</feature>
<gene>
    <name evidence="4" type="ORF">KVV02_002337</name>
</gene>
<accession>A0A9P7ZZ69</accession>
<feature type="domain" description="Thioredoxin" evidence="3">
    <location>
        <begin position="208"/>
        <end position="287"/>
    </location>
</feature>
<dbReference type="Gene3D" id="3.40.30.10">
    <property type="entry name" value="Glutaredoxin"/>
    <property type="match status" value="1"/>
</dbReference>
<dbReference type="AlphaFoldDB" id="A0A9P7ZZ69"/>
<dbReference type="EMBL" id="JAIFTL010000286">
    <property type="protein sequence ID" value="KAG9320480.1"/>
    <property type="molecule type" value="Genomic_DNA"/>
</dbReference>
<sequence>MSVAKRLLHPHYVANVCLAAAYPAYQLITHPESLNTSTIAAYLRYLLPATVLLYIKVKSSQSAEELVSVIALYLKVYSLYGFWTIAEDRTMVLGGSWSGWWRVALYLFTWMAVFIAFPQPPYQGPSNIKSLDPSELEFLTTPVQQSSKGKGRADDHSAARNRGSTAKIMELDDNEEPVVDDSDSTQHQVKDLSRENIKASPGSELDPSHYWIIAFNVTWSSPCRHFEAVLAGCSIKYEKKNVHFGKIDMDLVPEGEQIAQRFKINMAATTLDLPTLILFKDGKALKQLPLKLGTKLGGEVLGKVGWDRSESSVLSAFELTNLGTGKESFAQ</sequence>
<evidence type="ECO:0000313" key="4">
    <source>
        <dbReference type="EMBL" id="KAG9320480.1"/>
    </source>
</evidence>
<dbReference type="Proteomes" id="UP000717515">
    <property type="component" value="Unassembled WGS sequence"/>
</dbReference>
<evidence type="ECO:0000313" key="5">
    <source>
        <dbReference type="Proteomes" id="UP000717515"/>
    </source>
</evidence>
<feature type="transmembrane region" description="Helical" evidence="2">
    <location>
        <begin position="12"/>
        <end position="28"/>
    </location>
</feature>
<keyword evidence="2" id="KW-1133">Transmembrane helix</keyword>
<evidence type="ECO:0000256" key="2">
    <source>
        <dbReference type="SAM" id="Phobius"/>
    </source>
</evidence>
<organism evidence="4 5">
    <name type="scientific">Mortierella alpina</name>
    <name type="common">Oleaginous fungus</name>
    <name type="synonym">Mortierella renispora</name>
    <dbReference type="NCBI Taxonomy" id="64518"/>
    <lineage>
        <taxon>Eukaryota</taxon>
        <taxon>Fungi</taxon>
        <taxon>Fungi incertae sedis</taxon>
        <taxon>Mucoromycota</taxon>
        <taxon>Mortierellomycotina</taxon>
        <taxon>Mortierellomycetes</taxon>
        <taxon>Mortierellales</taxon>
        <taxon>Mortierellaceae</taxon>
        <taxon>Mortierella</taxon>
    </lineage>
</organism>
<dbReference type="SUPFAM" id="SSF52833">
    <property type="entry name" value="Thioredoxin-like"/>
    <property type="match status" value="1"/>
</dbReference>
<dbReference type="InterPro" id="IPR013766">
    <property type="entry name" value="Thioredoxin_domain"/>
</dbReference>